<accession>A0A0D8B6F1</accession>
<reference evidence="3 4" key="2">
    <citation type="journal article" date="2016" name="Genome Announc.">
        <title>Permanent Draft Genome Sequences for Two Variants of Frankia sp. Strain CpI1, the First Frankia Strain Isolated from Root Nodules of Comptonia peregrina.</title>
        <authorList>
            <person name="Oshone R."/>
            <person name="Hurst S.G.IV."/>
            <person name="Abebe-Akele F."/>
            <person name="Simpson S."/>
            <person name="Morris K."/>
            <person name="Thomas W.K."/>
            <person name="Tisa L.S."/>
        </authorList>
    </citation>
    <scope>NUCLEOTIDE SEQUENCE [LARGE SCALE GENOMIC DNA]</scope>
    <source>
        <strain evidence="4">CpI1-S</strain>
    </source>
</reference>
<dbReference type="PANTHER" id="PTHR20854">
    <property type="entry name" value="INOSITOL MONOPHOSPHATASE"/>
    <property type="match status" value="1"/>
</dbReference>
<dbReference type="PATRIC" id="fig|1502723.3.peg.6628"/>
<dbReference type="Gene3D" id="3.40.190.80">
    <property type="match status" value="1"/>
</dbReference>
<sequence length="299" mass="31841">MNEMGRPSKHGPGGAEPDLELARAVAVEAAEAAGAMLRERARGELAVAAKGAAGDLATVLDREAEKIIYERLRASFPHHRIRGEEFGVSGPAGRWEWMVDPLDGTNNVAIGMPNYVVGIALCADGHPTVGVVHDPVTERTWSALRGGGMRGPRGGQASRAREHDCDPGLTVAWTQGHRVGRHNPAARALKYVLDGVALRVLPLWAPLLSWSMIARGDIDGFLGYQAEDIDLPAGYLLAVESGVTVLALDGEVFDGRTGPAPCSFVAARPEHLDTLMSIVETAAKLAPELPAIRIPDPRR</sequence>
<feature type="binding site" evidence="1">
    <location>
        <position position="100"/>
    </location>
    <ligand>
        <name>Mg(2+)</name>
        <dbReference type="ChEBI" id="CHEBI:18420"/>
        <label>1</label>
        <note>catalytic</note>
    </ligand>
</feature>
<keyword evidence="3" id="KW-0378">Hydrolase</keyword>
<dbReference type="AlphaFoldDB" id="A0A0D8B6F1"/>
<organism evidence="3 4">
    <name type="scientific">Frankia torreyi</name>
    <dbReference type="NCBI Taxonomy" id="1856"/>
    <lineage>
        <taxon>Bacteria</taxon>
        <taxon>Bacillati</taxon>
        <taxon>Actinomycetota</taxon>
        <taxon>Actinomycetes</taxon>
        <taxon>Frankiales</taxon>
        <taxon>Frankiaceae</taxon>
        <taxon>Frankia</taxon>
    </lineage>
</organism>
<dbReference type="GO" id="GO:0046872">
    <property type="term" value="F:metal ion binding"/>
    <property type="evidence" value="ECO:0007669"/>
    <property type="project" value="UniProtKB-KW"/>
</dbReference>
<dbReference type="Gene3D" id="3.30.540.10">
    <property type="entry name" value="Fructose-1,6-Bisphosphatase, subunit A, domain 1"/>
    <property type="match status" value="1"/>
</dbReference>
<evidence type="ECO:0000256" key="2">
    <source>
        <dbReference type="SAM" id="MobiDB-lite"/>
    </source>
</evidence>
<keyword evidence="1" id="KW-0479">Metal-binding</keyword>
<dbReference type="Pfam" id="PF00459">
    <property type="entry name" value="Inositol_P"/>
    <property type="match status" value="1"/>
</dbReference>
<dbReference type="CDD" id="cd01637">
    <property type="entry name" value="IMPase_like"/>
    <property type="match status" value="1"/>
</dbReference>
<dbReference type="EC" id="3.1.3.25" evidence="3"/>
<evidence type="ECO:0000313" key="3">
    <source>
        <dbReference type="EMBL" id="KJE19858.1"/>
    </source>
</evidence>
<feature type="compositionally biased region" description="Gly residues" evidence="2">
    <location>
        <begin position="145"/>
        <end position="154"/>
    </location>
</feature>
<comment type="cofactor">
    <cofactor evidence="1">
        <name>Mg(2+)</name>
        <dbReference type="ChEBI" id="CHEBI:18420"/>
    </cofactor>
</comment>
<gene>
    <name evidence="3" type="ORF">FF36_05845</name>
</gene>
<proteinExistence type="predicted"/>
<keyword evidence="1" id="KW-0460">Magnesium</keyword>
<comment type="caution">
    <text evidence="3">The sequence shown here is derived from an EMBL/GenBank/DDBJ whole genome shotgun (WGS) entry which is preliminary data.</text>
</comment>
<feature type="binding site" evidence="1">
    <location>
        <position position="230"/>
    </location>
    <ligand>
        <name>Mg(2+)</name>
        <dbReference type="ChEBI" id="CHEBI:18420"/>
        <label>1</label>
        <note>catalytic</note>
    </ligand>
</feature>
<evidence type="ECO:0000256" key="1">
    <source>
        <dbReference type="PIRSR" id="PIRSR600760-2"/>
    </source>
</evidence>
<dbReference type="EMBL" id="JYFN01000081">
    <property type="protein sequence ID" value="KJE19858.1"/>
    <property type="molecule type" value="Genomic_DNA"/>
</dbReference>
<dbReference type="Proteomes" id="UP000032545">
    <property type="component" value="Unassembled WGS sequence"/>
</dbReference>
<dbReference type="GO" id="GO:0007165">
    <property type="term" value="P:signal transduction"/>
    <property type="evidence" value="ECO:0007669"/>
    <property type="project" value="TreeGrafter"/>
</dbReference>
<dbReference type="PRINTS" id="PR00377">
    <property type="entry name" value="IMPHPHTASES"/>
</dbReference>
<evidence type="ECO:0000313" key="4">
    <source>
        <dbReference type="Proteomes" id="UP000032545"/>
    </source>
</evidence>
<feature type="binding site" evidence="1">
    <location>
        <position position="84"/>
    </location>
    <ligand>
        <name>Mg(2+)</name>
        <dbReference type="ChEBI" id="CHEBI:18420"/>
        <label>1</label>
        <note>catalytic</note>
    </ligand>
</feature>
<protein>
    <submittedName>
        <fullName evidence="3">Inositol monophosphatase/fructose-1,6-bisphosphatase family protein</fullName>
        <ecNumber evidence="3">3.1.3.25</ecNumber>
    </submittedName>
</protein>
<dbReference type="GO" id="GO:0008934">
    <property type="term" value="F:inositol monophosphate 1-phosphatase activity"/>
    <property type="evidence" value="ECO:0007669"/>
    <property type="project" value="TreeGrafter"/>
</dbReference>
<feature type="binding site" evidence="1">
    <location>
        <position position="102"/>
    </location>
    <ligand>
        <name>Mg(2+)</name>
        <dbReference type="ChEBI" id="CHEBI:18420"/>
        <label>1</label>
        <note>catalytic</note>
    </ligand>
</feature>
<dbReference type="PANTHER" id="PTHR20854:SF4">
    <property type="entry name" value="INOSITOL-1-MONOPHOSPHATASE-RELATED"/>
    <property type="match status" value="1"/>
</dbReference>
<feature type="binding site" evidence="1">
    <location>
        <position position="103"/>
    </location>
    <ligand>
        <name>Mg(2+)</name>
        <dbReference type="ChEBI" id="CHEBI:18420"/>
        <label>1</label>
        <note>catalytic</note>
    </ligand>
</feature>
<feature type="region of interest" description="Disordered" evidence="2">
    <location>
        <begin position="142"/>
        <end position="163"/>
    </location>
</feature>
<reference evidence="4" key="1">
    <citation type="submission" date="2015-02" db="EMBL/GenBank/DDBJ databases">
        <title>Draft Genome of Frankia sp. CpI1-S.</title>
        <authorList>
            <person name="Oshone R.T."/>
            <person name="Ngom M."/>
            <person name="Ghodhbane-Gtari F."/>
            <person name="Gtari M."/>
            <person name="Morris K."/>
            <person name="Thomas K."/>
            <person name="Sen A."/>
            <person name="Tisa L.S."/>
        </authorList>
    </citation>
    <scope>NUCLEOTIDE SEQUENCE [LARGE SCALE GENOMIC DNA]</scope>
    <source>
        <strain evidence="4">CpI1-S</strain>
    </source>
</reference>
<dbReference type="GO" id="GO:0006020">
    <property type="term" value="P:inositol metabolic process"/>
    <property type="evidence" value="ECO:0007669"/>
    <property type="project" value="TreeGrafter"/>
</dbReference>
<dbReference type="SUPFAM" id="SSF56655">
    <property type="entry name" value="Carbohydrate phosphatase"/>
    <property type="match status" value="1"/>
</dbReference>
<dbReference type="InterPro" id="IPR000760">
    <property type="entry name" value="Inositol_monophosphatase-like"/>
</dbReference>
<keyword evidence="4" id="KW-1185">Reference proteome</keyword>
<name>A0A0D8B6F1_9ACTN</name>